<evidence type="ECO:0000313" key="3">
    <source>
        <dbReference type="Proteomes" id="UP001066276"/>
    </source>
</evidence>
<reference evidence="2" key="1">
    <citation type="journal article" date="2022" name="bioRxiv">
        <title>Sequencing and chromosome-scale assembly of the giantPleurodeles waltlgenome.</title>
        <authorList>
            <person name="Brown T."/>
            <person name="Elewa A."/>
            <person name="Iarovenko S."/>
            <person name="Subramanian E."/>
            <person name="Araus A.J."/>
            <person name="Petzold A."/>
            <person name="Susuki M."/>
            <person name="Suzuki K.-i.T."/>
            <person name="Hayashi T."/>
            <person name="Toyoda A."/>
            <person name="Oliveira C."/>
            <person name="Osipova E."/>
            <person name="Leigh N.D."/>
            <person name="Simon A."/>
            <person name="Yun M.H."/>
        </authorList>
    </citation>
    <scope>NUCLEOTIDE SEQUENCE</scope>
    <source>
        <strain evidence="2">20211129_DDA</strain>
        <tissue evidence="2">Liver</tissue>
    </source>
</reference>
<evidence type="ECO:0000256" key="1">
    <source>
        <dbReference type="SAM" id="MobiDB-lite"/>
    </source>
</evidence>
<protein>
    <submittedName>
        <fullName evidence="2">Uncharacterized protein</fullName>
    </submittedName>
</protein>
<dbReference type="Proteomes" id="UP001066276">
    <property type="component" value="Chromosome 5"/>
</dbReference>
<gene>
    <name evidence="2" type="ORF">NDU88_012029</name>
</gene>
<feature type="compositionally biased region" description="Basic residues" evidence="1">
    <location>
        <begin position="1"/>
        <end position="22"/>
    </location>
</feature>
<keyword evidence="3" id="KW-1185">Reference proteome</keyword>
<name>A0AAV7S5D1_PLEWA</name>
<sequence length="188" mass="20250">MSFSYRRKLKRARAQHGLRHGPRGAEETTVAGFGSHHRKCGRRGQGAAREDRARPARHRARPARHRARPARHRARPARHRARPARTGRGGTGRGPRGTGRGPRGTGRGGTGRGPSAASISSQHPRMADAEPARAELGESTSGEQRRGHNGNYRAMVSWRGSGGCPRVPAAAQGALGPRALLVSHRRAH</sequence>
<feature type="compositionally biased region" description="Basic residues" evidence="1">
    <location>
        <begin position="55"/>
        <end position="85"/>
    </location>
</feature>
<organism evidence="2 3">
    <name type="scientific">Pleurodeles waltl</name>
    <name type="common">Iberian ribbed newt</name>
    <dbReference type="NCBI Taxonomy" id="8319"/>
    <lineage>
        <taxon>Eukaryota</taxon>
        <taxon>Metazoa</taxon>
        <taxon>Chordata</taxon>
        <taxon>Craniata</taxon>
        <taxon>Vertebrata</taxon>
        <taxon>Euteleostomi</taxon>
        <taxon>Amphibia</taxon>
        <taxon>Batrachia</taxon>
        <taxon>Caudata</taxon>
        <taxon>Salamandroidea</taxon>
        <taxon>Salamandridae</taxon>
        <taxon>Pleurodelinae</taxon>
        <taxon>Pleurodeles</taxon>
    </lineage>
</organism>
<comment type="caution">
    <text evidence="2">The sequence shown here is derived from an EMBL/GenBank/DDBJ whole genome shotgun (WGS) entry which is preliminary data.</text>
</comment>
<proteinExistence type="predicted"/>
<dbReference type="AlphaFoldDB" id="A0AAV7S5D1"/>
<feature type="region of interest" description="Disordered" evidence="1">
    <location>
        <begin position="1"/>
        <end position="149"/>
    </location>
</feature>
<dbReference type="EMBL" id="JANPWB010000009">
    <property type="protein sequence ID" value="KAJ1159362.1"/>
    <property type="molecule type" value="Genomic_DNA"/>
</dbReference>
<feature type="compositionally biased region" description="Gly residues" evidence="1">
    <location>
        <begin position="87"/>
        <end position="112"/>
    </location>
</feature>
<accession>A0AAV7S5D1</accession>
<evidence type="ECO:0000313" key="2">
    <source>
        <dbReference type="EMBL" id="KAJ1159362.1"/>
    </source>
</evidence>
<feature type="compositionally biased region" description="Basic and acidic residues" evidence="1">
    <location>
        <begin position="125"/>
        <end position="136"/>
    </location>
</feature>